<proteinExistence type="predicted"/>
<evidence type="ECO:0000256" key="1">
    <source>
        <dbReference type="SAM" id="MobiDB-lite"/>
    </source>
</evidence>
<evidence type="ECO:0000313" key="2">
    <source>
        <dbReference type="Proteomes" id="UP000887565"/>
    </source>
</evidence>
<protein>
    <submittedName>
        <fullName evidence="3">Uncharacterized protein</fullName>
    </submittedName>
</protein>
<reference evidence="3" key="1">
    <citation type="submission" date="2022-11" db="UniProtKB">
        <authorList>
            <consortium name="WormBaseParasite"/>
        </authorList>
    </citation>
    <scope>IDENTIFICATION</scope>
</reference>
<name>A0A915IK64_ROMCU</name>
<keyword evidence="2" id="KW-1185">Reference proteome</keyword>
<dbReference type="AlphaFoldDB" id="A0A915IK64"/>
<organism evidence="2 3">
    <name type="scientific">Romanomermis culicivorax</name>
    <name type="common">Nematode worm</name>
    <dbReference type="NCBI Taxonomy" id="13658"/>
    <lineage>
        <taxon>Eukaryota</taxon>
        <taxon>Metazoa</taxon>
        <taxon>Ecdysozoa</taxon>
        <taxon>Nematoda</taxon>
        <taxon>Enoplea</taxon>
        <taxon>Dorylaimia</taxon>
        <taxon>Mermithida</taxon>
        <taxon>Mermithoidea</taxon>
        <taxon>Mermithidae</taxon>
        <taxon>Romanomermis</taxon>
    </lineage>
</organism>
<feature type="compositionally biased region" description="Polar residues" evidence="1">
    <location>
        <begin position="127"/>
        <end position="137"/>
    </location>
</feature>
<evidence type="ECO:0000313" key="3">
    <source>
        <dbReference type="WBParaSite" id="nRc.2.0.1.t14259-RA"/>
    </source>
</evidence>
<dbReference type="WBParaSite" id="nRc.2.0.1.t14259-RA">
    <property type="protein sequence ID" value="nRc.2.0.1.t14259-RA"/>
    <property type="gene ID" value="nRc.2.0.1.g14259"/>
</dbReference>
<feature type="region of interest" description="Disordered" evidence="1">
    <location>
        <begin position="117"/>
        <end position="137"/>
    </location>
</feature>
<sequence>MPIFYQLSIGEEAEKFTSVHQLANAVARVHSKLNAMKAEISTNEQLIVVHQAVPEAVTSQSSLSLALNKCFNHHYNNHHSIDCREAELPAASGRGQISDSSLLEGTNVPFQQQIDSYEDREGHKSRATSTNQNDFLE</sequence>
<dbReference type="Proteomes" id="UP000887565">
    <property type="component" value="Unplaced"/>
</dbReference>
<accession>A0A915IK64</accession>